<organism evidence="5 6">
    <name type="scientific">Spirodela intermedia</name>
    <name type="common">Intermediate duckweed</name>
    <dbReference type="NCBI Taxonomy" id="51605"/>
    <lineage>
        <taxon>Eukaryota</taxon>
        <taxon>Viridiplantae</taxon>
        <taxon>Streptophyta</taxon>
        <taxon>Embryophyta</taxon>
        <taxon>Tracheophyta</taxon>
        <taxon>Spermatophyta</taxon>
        <taxon>Magnoliopsida</taxon>
        <taxon>Liliopsida</taxon>
        <taxon>Araceae</taxon>
        <taxon>Lemnoideae</taxon>
        <taxon>Spirodela</taxon>
    </lineage>
</organism>
<evidence type="ECO:0000313" key="6">
    <source>
        <dbReference type="Proteomes" id="UP000663760"/>
    </source>
</evidence>
<sequence>MRTLACCHRAREISLDFDQADPRVTTYSGLESCILNHGGYSCGTEYSASQASDSQVGDELSCSSSSKGEDSFASSSPGWPAAGGGGGSEEECGLLAGDWAAVRSPYPFYRGRRPPRSSEDKDKVPIYSTGFADVESMKEKFARLLLGEDGSGGRRGVATAVALSNAISNLAVCTFGELWKLEPLPEEKKSKWRREMDWLLSPTNYMVELVPGKQTGANGRTLEIMTPRARADVHTTLPALQKLDSILVEVLDSMVETEFWYAEGRSRTAEKAAQGGGGGGGGRPGKRWWLPSPRVPEAGLSRSQRKKLGFQGKCVYQVMKAVKSINEQILLQIPLPDAIRDALPKSGKVGMGEDLERLVSSELCSVEDIFRSLDLSSEHGVLDIVNRLEGAAFAWRERLSGGVAKKGRRAWAAIARDGGAKPVAKIGVSLERVGALLYLLRDRFPNLPQTFFAVAKIRSNKDVGHAIVEAYSRVLGNLAFCILTRIGDVLQEDDLHQPISTADADLKFELSSEMYLSGAAETPPGYIKRALIDQMDMADGRLRVADVIRCPWQLFPEKKIADVFPASLPTARTSLPW</sequence>
<name>A0A7I8LM07_SPIIN</name>
<keyword evidence="6" id="KW-1185">Reference proteome</keyword>
<evidence type="ECO:0000259" key="4">
    <source>
        <dbReference type="PROSITE" id="PS51334"/>
    </source>
</evidence>
<dbReference type="OrthoDB" id="1053009at2759"/>
<evidence type="ECO:0000256" key="2">
    <source>
        <dbReference type="PROSITE-ProRule" id="PRU00663"/>
    </source>
</evidence>
<keyword evidence="1 2" id="KW-0344">Guanine-nucleotide releasing factor</keyword>
<dbReference type="FunFam" id="1.20.58.2010:FF:000003">
    <property type="entry name" value="Rop guanine nucleotide exchange factor 14"/>
    <property type="match status" value="1"/>
</dbReference>
<feature type="region of interest" description="Disordered" evidence="3">
    <location>
        <begin position="270"/>
        <end position="291"/>
    </location>
</feature>
<gene>
    <name evidence="5" type="ORF">SI8410_18021819</name>
</gene>
<dbReference type="PROSITE" id="PS51334">
    <property type="entry name" value="PRONE"/>
    <property type="match status" value="1"/>
</dbReference>
<evidence type="ECO:0000313" key="5">
    <source>
        <dbReference type="EMBL" id="CAA7411141.1"/>
    </source>
</evidence>
<accession>A0A7I8LM07</accession>
<dbReference type="PANTHER" id="PTHR33101">
    <property type="entry name" value="ROP GUANINE NUCLEOTIDE EXCHANGE FACTOR 1"/>
    <property type="match status" value="1"/>
</dbReference>
<evidence type="ECO:0000256" key="1">
    <source>
        <dbReference type="ARBA" id="ARBA00022658"/>
    </source>
</evidence>
<dbReference type="Proteomes" id="UP000663760">
    <property type="component" value="Chromosome 18"/>
</dbReference>
<dbReference type="AlphaFoldDB" id="A0A7I8LM07"/>
<dbReference type="Pfam" id="PF03759">
    <property type="entry name" value="PRONE"/>
    <property type="match status" value="1"/>
</dbReference>
<evidence type="ECO:0000256" key="3">
    <source>
        <dbReference type="SAM" id="MobiDB-lite"/>
    </source>
</evidence>
<protein>
    <recommendedName>
        <fullName evidence="4">PRONE domain-containing protein</fullName>
    </recommendedName>
</protein>
<dbReference type="InterPro" id="IPR038937">
    <property type="entry name" value="RopGEF"/>
</dbReference>
<dbReference type="Gene3D" id="1.20.58.2010">
    <property type="entry name" value="PRONE domain, subdomain 1"/>
    <property type="match status" value="2"/>
</dbReference>
<proteinExistence type="predicted"/>
<dbReference type="PANTHER" id="PTHR33101:SF2">
    <property type="entry name" value="ROP GUANINE NUCLEOTIDE EXCHANGE FACTOR 14"/>
    <property type="match status" value="1"/>
</dbReference>
<feature type="region of interest" description="Disordered" evidence="3">
    <location>
        <begin position="53"/>
        <end position="89"/>
    </location>
</feature>
<feature type="compositionally biased region" description="Gly residues" evidence="3">
    <location>
        <begin position="274"/>
        <end position="283"/>
    </location>
</feature>
<reference evidence="5" key="1">
    <citation type="submission" date="2020-02" db="EMBL/GenBank/DDBJ databases">
        <authorList>
            <person name="Scholz U."/>
            <person name="Mascher M."/>
            <person name="Fiebig A."/>
        </authorList>
    </citation>
    <scope>NUCLEOTIDE SEQUENCE</scope>
</reference>
<dbReference type="InterPro" id="IPR005512">
    <property type="entry name" value="PRONE_dom"/>
</dbReference>
<feature type="compositionally biased region" description="Polar residues" evidence="3">
    <location>
        <begin position="53"/>
        <end position="66"/>
    </location>
</feature>
<dbReference type="EMBL" id="LR746281">
    <property type="protein sequence ID" value="CAA7411141.1"/>
    <property type="molecule type" value="Genomic_DNA"/>
</dbReference>
<dbReference type="GO" id="GO:0005085">
    <property type="term" value="F:guanyl-nucleotide exchange factor activity"/>
    <property type="evidence" value="ECO:0007669"/>
    <property type="project" value="UniProtKB-UniRule"/>
</dbReference>
<feature type="domain" description="PRONE" evidence="4">
    <location>
        <begin position="124"/>
        <end position="503"/>
    </location>
</feature>